<evidence type="ECO:0000256" key="1">
    <source>
        <dbReference type="SAM" id="SignalP"/>
    </source>
</evidence>
<name>A0A1R1JLS5_ALCXX</name>
<dbReference type="EMBL" id="MJMN01000057">
    <property type="protein sequence ID" value="OMG77789.1"/>
    <property type="molecule type" value="Genomic_DNA"/>
</dbReference>
<evidence type="ECO:0000313" key="2">
    <source>
        <dbReference type="EMBL" id="OMG77789.1"/>
    </source>
</evidence>
<comment type="caution">
    <text evidence="2">The sequence shown here is derived from an EMBL/GenBank/DDBJ whole genome shotgun (WGS) entry which is preliminary data.</text>
</comment>
<dbReference type="OrthoDB" id="8666595at2"/>
<gene>
    <name evidence="2" type="ORF">BIZ92_15325</name>
</gene>
<dbReference type="RefSeq" id="WP_076415581.1">
    <property type="nucleotide sequence ID" value="NZ_AP028040.1"/>
</dbReference>
<proteinExistence type="predicted"/>
<reference evidence="2 3" key="1">
    <citation type="submission" date="2016-09" db="EMBL/GenBank/DDBJ databases">
        <title>Phylogenomics of Achromobacter.</title>
        <authorList>
            <person name="Jeukens J."/>
            <person name="Freschi L."/>
            <person name="Vincent A.T."/>
            <person name="Emond-Rheault J.-G."/>
            <person name="Kukavica-Ibrulj I."/>
            <person name="Charette S.J."/>
            <person name="Levesque R.C."/>
        </authorList>
    </citation>
    <scope>NUCLEOTIDE SEQUENCE [LARGE SCALE GENOMIC DNA]</scope>
    <source>
        <strain evidence="2 3">AUS488</strain>
    </source>
</reference>
<dbReference type="AlphaFoldDB" id="A0A1R1JLS5"/>
<organism evidence="2 3">
    <name type="scientific">Alcaligenes xylosoxydans xylosoxydans</name>
    <name type="common">Achromobacter xylosoxidans</name>
    <dbReference type="NCBI Taxonomy" id="85698"/>
    <lineage>
        <taxon>Bacteria</taxon>
        <taxon>Pseudomonadati</taxon>
        <taxon>Pseudomonadota</taxon>
        <taxon>Betaproteobacteria</taxon>
        <taxon>Burkholderiales</taxon>
        <taxon>Alcaligenaceae</taxon>
        <taxon>Achromobacter</taxon>
    </lineage>
</organism>
<evidence type="ECO:0000313" key="3">
    <source>
        <dbReference type="Proteomes" id="UP000187251"/>
    </source>
</evidence>
<accession>A0A1R1JLS5</accession>
<evidence type="ECO:0008006" key="4">
    <source>
        <dbReference type="Google" id="ProtNLM"/>
    </source>
</evidence>
<protein>
    <recommendedName>
        <fullName evidence="4">Lipoprotein</fullName>
    </recommendedName>
</protein>
<feature type="signal peptide" evidence="1">
    <location>
        <begin position="1"/>
        <end position="20"/>
    </location>
</feature>
<sequence>MQIRSCRALGAGAMALALLAGCNKKTEYPPEVQRTTYNSCMQGFKAKAPAAARDVDAKAKDYCQCVLDGLQAKVPLQDFLRYDQLLASGAADAEAELRGGPVMAVVNACLERMPRS</sequence>
<dbReference type="PROSITE" id="PS51257">
    <property type="entry name" value="PROKAR_LIPOPROTEIN"/>
    <property type="match status" value="1"/>
</dbReference>
<keyword evidence="1" id="KW-0732">Signal</keyword>
<feature type="chain" id="PRO_5010276149" description="Lipoprotein" evidence="1">
    <location>
        <begin position="21"/>
        <end position="116"/>
    </location>
</feature>
<dbReference type="Proteomes" id="UP000187251">
    <property type="component" value="Unassembled WGS sequence"/>
</dbReference>